<dbReference type="GO" id="GO:0009044">
    <property type="term" value="F:xylan 1,4-beta-xylosidase activity"/>
    <property type="evidence" value="ECO:0007669"/>
    <property type="project" value="UniProtKB-EC"/>
</dbReference>
<comment type="caution">
    <text evidence="14">The sequence shown here is derived from an EMBL/GenBank/DDBJ whole genome shotgun (WGS) entry which is preliminary data.</text>
</comment>
<protein>
    <recommendedName>
        <fullName evidence="11">xylan 1,4-beta-xylosidase</fullName>
        <ecNumber evidence="11">3.2.1.37</ecNumber>
    </recommendedName>
</protein>
<comment type="similarity">
    <text evidence="3">Belongs to the glycosyl hydrolase 3 family.</text>
</comment>
<dbReference type="InterPro" id="IPR026891">
    <property type="entry name" value="Fn3-like"/>
</dbReference>
<keyword evidence="7" id="KW-0378">Hydrolase</keyword>
<dbReference type="InterPro" id="IPR002772">
    <property type="entry name" value="Glyco_hydro_3_C"/>
</dbReference>
<dbReference type="GO" id="GO:0045493">
    <property type="term" value="P:xylan catabolic process"/>
    <property type="evidence" value="ECO:0007669"/>
    <property type="project" value="UniProtKB-UniPathway"/>
</dbReference>
<comment type="pathway">
    <text evidence="2">Glycan degradation; xylan degradation.</text>
</comment>
<evidence type="ECO:0000256" key="2">
    <source>
        <dbReference type="ARBA" id="ARBA00004851"/>
    </source>
</evidence>
<dbReference type="SMART" id="SM01217">
    <property type="entry name" value="Fn3_like"/>
    <property type="match status" value="1"/>
</dbReference>
<keyword evidence="15" id="KW-1185">Reference proteome</keyword>
<dbReference type="InterPro" id="IPR017853">
    <property type="entry name" value="GH"/>
</dbReference>
<dbReference type="InterPro" id="IPR001764">
    <property type="entry name" value="Glyco_hydro_3_N"/>
</dbReference>
<feature type="signal peptide" evidence="12">
    <location>
        <begin position="1"/>
        <end position="18"/>
    </location>
</feature>
<sequence>MAILKLISLLLPSFIVLAKQAVFVQGALYSFPDCVNGPLKDNGVCDTTLDPAARAKALVSLFTIEELTNNTVDAAPGVPRLGLEPYEWWSEALHGVAGSPGVKFAAFGEPFGHATSFPQPILLGATFDDKLIKDVATVISTEARAYNNAGRAGLDYFTPNINPFKDPRWGRGQETPGEDPYHISRYVYQLIDGLQGGIGPQPYYKTIADCKHFAAYDMEEWKGQPRYGFDAVVSRQELSEYYFPPFQSCVRDAKVASVMCAYNAVNGVPSCANPWLLQTVLREHWGFGETGGWVTSDCDAVHNVFADHHYTEDYVHAAAVSLKAGTDVNCGWPGPFTLNLPEAYNKSLVTRENLETAVTRLYSTLIKAGYFDPPEDQPYRQLGWDAVDTQNARDLAYKSAVEGFVLLKNDGTLPLKAGVKKVALVGPWANVTTLMLGNYYGPPPFFSTPYFGALNAGYDVALEMGTTVSGNDSTHFDAAIEAAQGSDVIVFTGGLDQNIEREERDRLNVTWPGLQLQLINKLQVLGKPLIVVQFGGGQVDSTVLKESNKVNAILWGGYPGQSGGDALFDIITGKVAPAGRLPTTQYPAAYSDLVEMTDMSVRPKGKNPGRTYMWYTGQAVFPFGHGLHYTTFGFSWVKGPAARYDIANIVQPEAGVKFLDLKGFATFEVAVENTGDTTSDYVALLFLAGQDTGPSPQPIKRLVSYTRLSSIQPGQKTVGALEITLGSIARADEEGDFWIYPGKYRLQLDTVDPVVLYQEFELVGEAARVAILPKNTV</sequence>
<keyword evidence="8" id="KW-0325">Glycoprotein</keyword>
<evidence type="ECO:0000256" key="12">
    <source>
        <dbReference type="SAM" id="SignalP"/>
    </source>
</evidence>
<evidence type="ECO:0000256" key="4">
    <source>
        <dbReference type="ARBA" id="ARBA00022525"/>
    </source>
</evidence>
<dbReference type="EC" id="3.2.1.37" evidence="11"/>
<keyword evidence="4" id="KW-0964">Secreted</keyword>
<evidence type="ECO:0000313" key="14">
    <source>
        <dbReference type="EMBL" id="KAF5333426.1"/>
    </source>
</evidence>
<evidence type="ECO:0000256" key="6">
    <source>
        <dbReference type="ARBA" id="ARBA00022729"/>
    </source>
</evidence>
<evidence type="ECO:0000256" key="9">
    <source>
        <dbReference type="ARBA" id="ARBA00023295"/>
    </source>
</evidence>
<dbReference type="GO" id="GO:0005576">
    <property type="term" value="C:extracellular region"/>
    <property type="evidence" value="ECO:0007669"/>
    <property type="project" value="UniProtKB-SubCell"/>
</dbReference>
<dbReference type="Gene3D" id="2.60.40.10">
    <property type="entry name" value="Immunoglobulins"/>
    <property type="match status" value="1"/>
</dbReference>
<dbReference type="Gene3D" id="3.20.20.300">
    <property type="entry name" value="Glycoside hydrolase, family 3, N-terminal domain"/>
    <property type="match status" value="1"/>
</dbReference>
<dbReference type="SUPFAM" id="SSF51445">
    <property type="entry name" value="(Trans)glycosidases"/>
    <property type="match status" value="1"/>
</dbReference>
<evidence type="ECO:0000256" key="3">
    <source>
        <dbReference type="ARBA" id="ARBA00005336"/>
    </source>
</evidence>
<dbReference type="InterPro" id="IPR036962">
    <property type="entry name" value="Glyco_hydro_3_N_sf"/>
</dbReference>
<keyword evidence="5" id="KW-0858">Xylan degradation</keyword>
<feature type="chain" id="PRO_5034834189" description="xylan 1,4-beta-xylosidase" evidence="12">
    <location>
        <begin position="19"/>
        <end position="777"/>
    </location>
</feature>
<reference evidence="14 15" key="1">
    <citation type="journal article" date="2020" name="ISME J.">
        <title>Uncovering the hidden diversity of litter-decomposition mechanisms in mushroom-forming fungi.</title>
        <authorList>
            <person name="Floudas D."/>
            <person name="Bentzer J."/>
            <person name="Ahren D."/>
            <person name="Johansson T."/>
            <person name="Persson P."/>
            <person name="Tunlid A."/>
        </authorList>
    </citation>
    <scope>NUCLEOTIDE SEQUENCE [LARGE SCALE GENOMIC DNA]</scope>
    <source>
        <strain evidence="14 15">CBS 175.51</strain>
    </source>
</reference>
<dbReference type="Proteomes" id="UP000541558">
    <property type="component" value="Unassembled WGS sequence"/>
</dbReference>
<dbReference type="FunFam" id="3.40.50.1700:FF:000007">
    <property type="entry name" value="Exo-1,4-beta-xylosidase xlnD"/>
    <property type="match status" value="1"/>
</dbReference>
<feature type="domain" description="Fibronectin type III-like" evidence="13">
    <location>
        <begin position="681"/>
        <end position="752"/>
    </location>
</feature>
<dbReference type="InterPro" id="IPR013783">
    <property type="entry name" value="Ig-like_fold"/>
</dbReference>
<organism evidence="14 15">
    <name type="scientific">Ephemerocybe angulata</name>
    <dbReference type="NCBI Taxonomy" id="980116"/>
    <lineage>
        <taxon>Eukaryota</taxon>
        <taxon>Fungi</taxon>
        <taxon>Dikarya</taxon>
        <taxon>Basidiomycota</taxon>
        <taxon>Agaricomycotina</taxon>
        <taxon>Agaricomycetes</taxon>
        <taxon>Agaricomycetidae</taxon>
        <taxon>Agaricales</taxon>
        <taxon>Agaricineae</taxon>
        <taxon>Psathyrellaceae</taxon>
        <taxon>Ephemerocybe</taxon>
    </lineage>
</organism>
<name>A0A8H5C1V1_9AGAR</name>
<dbReference type="Gene3D" id="3.40.50.1700">
    <property type="entry name" value="Glycoside hydrolase family 3 C-terminal domain"/>
    <property type="match status" value="1"/>
</dbReference>
<dbReference type="PANTHER" id="PTHR42721">
    <property type="entry name" value="SUGAR HYDROLASE-RELATED"/>
    <property type="match status" value="1"/>
</dbReference>
<dbReference type="InterPro" id="IPR036881">
    <property type="entry name" value="Glyco_hydro_3_C_sf"/>
</dbReference>
<dbReference type="AlphaFoldDB" id="A0A8H5C1V1"/>
<comment type="subcellular location">
    <subcellularLocation>
        <location evidence="1">Secreted</location>
    </subcellularLocation>
</comment>
<comment type="catalytic activity">
    <reaction evidence="10">
        <text>Hydrolysis of (1-&gt;4)-beta-D-xylans, to remove successive D-xylose residues from the non-reducing termini.</text>
        <dbReference type="EC" id="3.2.1.37"/>
    </reaction>
</comment>
<keyword evidence="6 12" id="KW-0732">Signal</keyword>
<dbReference type="UniPathway" id="UPA00114"/>
<keyword evidence="9" id="KW-0326">Glycosidase</keyword>
<evidence type="ECO:0000256" key="1">
    <source>
        <dbReference type="ARBA" id="ARBA00004613"/>
    </source>
</evidence>
<dbReference type="InterPro" id="IPR044993">
    <property type="entry name" value="BXL"/>
</dbReference>
<dbReference type="GO" id="GO:0046556">
    <property type="term" value="F:alpha-L-arabinofuranosidase activity"/>
    <property type="evidence" value="ECO:0007669"/>
    <property type="project" value="TreeGrafter"/>
</dbReference>
<dbReference type="OrthoDB" id="47059at2759"/>
<evidence type="ECO:0000256" key="8">
    <source>
        <dbReference type="ARBA" id="ARBA00023180"/>
    </source>
</evidence>
<evidence type="ECO:0000256" key="10">
    <source>
        <dbReference type="ARBA" id="ARBA00024574"/>
    </source>
</evidence>
<dbReference type="Pfam" id="PF01915">
    <property type="entry name" value="Glyco_hydro_3_C"/>
    <property type="match status" value="1"/>
</dbReference>
<keyword evidence="5" id="KW-0624">Polysaccharide degradation</keyword>
<evidence type="ECO:0000256" key="11">
    <source>
        <dbReference type="ARBA" id="ARBA00026107"/>
    </source>
</evidence>
<dbReference type="Pfam" id="PF00933">
    <property type="entry name" value="Glyco_hydro_3"/>
    <property type="match status" value="1"/>
</dbReference>
<gene>
    <name evidence="14" type="ORF">D9611_002346</name>
</gene>
<accession>A0A8H5C1V1</accession>
<evidence type="ECO:0000256" key="5">
    <source>
        <dbReference type="ARBA" id="ARBA00022651"/>
    </source>
</evidence>
<dbReference type="GO" id="GO:0031222">
    <property type="term" value="P:arabinan catabolic process"/>
    <property type="evidence" value="ECO:0007669"/>
    <property type="project" value="TreeGrafter"/>
</dbReference>
<proteinExistence type="inferred from homology"/>
<evidence type="ECO:0000256" key="7">
    <source>
        <dbReference type="ARBA" id="ARBA00022801"/>
    </source>
</evidence>
<evidence type="ECO:0000313" key="15">
    <source>
        <dbReference type="Proteomes" id="UP000541558"/>
    </source>
</evidence>
<dbReference type="EMBL" id="JAACJK010000109">
    <property type="protein sequence ID" value="KAF5333426.1"/>
    <property type="molecule type" value="Genomic_DNA"/>
</dbReference>
<dbReference type="PANTHER" id="PTHR42721:SF3">
    <property type="entry name" value="BETA-D-XYLOSIDASE 5-RELATED"/>
    <property type="match status" value="1"/>
</dbReference>
<evidence type="ECO:0000259" key="13">
    <source>
        <dbReference type="SMART" id="SM01217"/>
    </source>
</evidence>
<dbReference type="SUPFAM" id="SSF52279">
    <property type="entry name" value="Beta-D-glucan exohydrolase, C-terminal domain"/>
    <property type="match status" value="1"/>
</dbReference>
<keyword evidence="5" id="KW-0119">Carbohydrate metabolism</keyword>